<comment type="caution">
    <text evidence="1">The sequence shown here is derived from an EMBL/GenBank/DDBJ whole genome shotgun (WGS) entry which is preliminary data.</text>
</comment>
<name>A0ABP8P2I0_9MICO</name>
<gene>
    <name evidence="1" type="ORF">GCM10023171_07930</name>
</gene>
<dbReference type="Proteomes" id="UP001500731">
    <property type="component" value="Unassembled WGS sequence"/>
</dbReference>
<dbReference type="EMBL" id="BAABGP010000005">
    <property type="protein sequence ID" value="GAA4480692.1"/>
    <property type="molecule type" value="Genomic_DNA"/>
</dbReference>
<organism evidence="1 2">
    <name type="scientific">Microbacterium panaciterrae</name>
    <dbReference type="NCBI Taxonomy" id="985759"/>
    <lineage>
        <taxon>Bacteria</taxon>
        <taxon>Bacillati</taxon>
        <taxon>Actinomycetota</taxon>
        <taxon>Actinomycetes</taxon>
        <taxon>Micrococcales</taxon>
        <taxon>Microbacteriaceae</taxon>
        <taxon>Microbacterium</taxon>
    </lineage>
</organism>
<reference evidence="2" key="1">
    <citation type="journal article" date="2019" name="Int. J. Syst. Evol. Microbiol.">
        <title>The Global Catalogue of Microorganisms (GCM) 10K type strain sequencing project: providing services to taxonomists for standard genome sequencing and annotation.</title>
        <authorList>
            <consortium name="The Broad Institute Genomics Platform"/>
            <consortium name="The Broad Institute Genome Sequencing Center for Infectious Disease"/>
            <person name="Wu L."/>
            <person name="Ma J."/>
        </authorList>
    </citation>
    <scope>NUCLEOTIDE SEQUENCE [LARGE SCALE GENOMIC DNA]</scope>
    <source>
        <strain evidence="2">JCM 17839</strain>
    </source>
</reference>
<keyword evidence="2" id="KW-1185">Reference proteome</keyword>
<evidence type="ECO:0000313" key="1">
    <source>
        <dbReference type="EMBL" id="GAA4480692.1"/>
    </source>
</evidence>
<accession>A0ABP8P2I0</accession>
<proteinExistence type="predicted"/>
<evidence type="ECO:0000313" key="2">
    <source>
        <dbReference type="Proteomes" id="UP001500731"/>
    </source>
</evidence>
<sequence>MALLQLLGGLGADLMRRHLGGVEAVEQRPVCGLPGAERHHAATVRAAADIGSGSPGARVRDLPNLGIG</sequence>
<protein>
    <submittedName>
        <fullName evidence="1">Uncharacterized protein</fullName>
    </submittedName>
</protein>